<keyword evidence="1" id="KW-0004">4Fe-4S</keyword>
<dbReference type="InterPro" id="IPR002792">
    <property type="entry name" value="TRAM_dom"/>
</dbReference>
<dbReference type="InterPro" id="IPR012340">
    <property type="entry name" value="NA-bd_OB-fold"/>
</dbReference>
<dbReference type="GO" id="GO:0005829">
    <property type="term" value="C:cytosol"/>
    <property type="evidence" value="ECO:0007669"/>
    <property type="project" value="TreeGrafter"/>
</dbReference>
<dbReference type="GO" id="GO:0035599">
    <property type="term" value="F:aspartic acid methylthiotransferase activity"/>
    <property type="evidence" value="ECO:0007669"/>
    <property type="project" value="TreeGrafter"/>
</dbReference>
<dbReference type="EMBL" id="LIBJ01000408">
    <property type="protein sequence ID" value="KRO45829.1"/>
    <property type="molecule type" value="Genomic_DNA"/>
</dbReference>
<evidence type="ECO:0000313" key="7">
    <source>
        <dbReference type="EMBL" id="KRO45829.1"/>
    </source>
</evidence>
<evidence type="ECO:0000259" key="6">
    <source>
        <dbReference type="PROSITE" id="PS51918"/>
    </source>
</evidence>
<keyword evidence="2" id="KW-0949">S-adenosyl-L-methionine</keyword>
<dbReference type="SUPFAM" id="SSF102114">
    <property type="entry name" value="Radical SAM enzymes"/>
    <property type="match status" value="1"/>
</dbReference>
<keyword evidence="5" id="KW-0411">Iron-sulfur</keyword>
<evidence type="ECO:0000313" key="8">
    <source>
        <dbReference type="Proteomes" id="UP000051017"/>
    </source>
</evidence>
<dbReference type="AlphaFoldDB" id="A0A0R2Q6U1"/>
<dbReference type="InterPro" id="IPR058240">
    <property type="entry name" value="rSAM_sf"/>
</dbReference>
<dbReference type="GO" id="GO:0046872">
    <property type="term" value="F:metal ion binding"/>
    <property type="evidence" value="ECO:0007669"/>
    <property type="project" value="UniProtKB-KW"/>
</dbReference>
<evidence type="ECO:0000256" key="3">
    <source>
        <dbReference type="ARBA" id="ARBA00022723"/>
    </source>
</evidence>
<comment type="caution">
    <text evidence="7">The sequence shown here is derived from an EMBL/GenBank/DDBJ whole genome shotgun (WGS) entry which is preliminary data.</text>
</comment>
<dbReference type="InterPro" id="IPR023404">
    <property type="entry name" value="rSAM_horseshoe"/>
</dbReference>
<sequence>MRRWGDGERFLKRINDIRALSPDAAFRSNFIVGYPGETEEDHDQLLQFVEDAQLDWCGFFTFSPEEGTHAMTLPDHVPTELMNERIAELREMQDSITAVRRDALIGRTVEVLVDDVGIGRTHWEAPSIDGIVHVSRDLPVGQFATVLIVDAMGPDLVAEGSSIEDSDDEQGDF</sequence>
<evidence type="ECO:0000256" key="2">
    <source>
        <dbReference type="ARBA" id="ARBA00022691"/>
    </source>
</evidence>
<dbReference type="Proteomes" id="UP000051017">
    <property type="component" value="Unassembled WGS sequence"/>
</dbReference>
<reference evidence="7 8" key="1">
    <citation type="submission" date="2015-10" db="EMBL/GenBank/DDBJ databases">
        <title>Metagenome-Assembled Genomes uncover a global brackish microbiome.</title>
        <authorList>
            <person name="Hugerth L.W."/>
            <person name="Larsson J."/>
            <person name="Alneberg J."/>
            <person name="Lindh M.V."/>
            <person name="Legrand C."/>
            <person name="Pinhassi J."/>
            <person name="Andersson A.F."/>
        </authorList>
    </citation>
    <scope>NUCLEOTIDE SEQUENCE [LARGE SCALE GENOMIC DNA]</scope>
    <source>
        <strain evidence="7">BACL6 MAG-120924-bin43</strain>
    </source>
</reference>
<organism evidence="7 8">
    <name type="scientific">Acidimicrobiia bacterium BACL6 MAG-120924-bin43</name>
    <dbReference type="NCBI Taxonomy" id="1655583"/>
    <lineage>
        <taxon>Bacteria</taxon>
        <taxon>Bacillati</taxon>
        <taxon>Actinomycetota</taxon>
        <taxon>Acidimicrobiia</taxon>
        <taxon>acIV cluster</taxon>
    </lineage>
</organism>
<keyword evidence="4" id="KW-0408">Iron</keyword>
<protein>
    <recommendedName>
        <fullName evidence="6">Radical SAM core domain-containing protein</fullName>
    </recommendedName>
</protein>
<dbReference type="InterPro" id="IPR007197">
    <property type="entry name" value="rSAM"/>
</dbReference>
<dbReference type="Gene3D" id="2.40.50.140">
    <property type="entry name" value="Nucleic acid-binding proteins"/>
    <property type="match status" value="1"/>
</dbReference>
<evidence type="ECO:0000256" key="1">
    <source>
        <dbReference type="ARBA" id="ARBA00022485"/>
    </source>
</evidence>
<dbReference type="PROSITE" id="PS51918">
    <property type="entry name" value="RADICAL_SAM"/>
    <property type="match status" value="1"/>
</dbReference>
<dbReference type="GO" id="GO:0051539">
    <property type="term" value="F:4 iron, 4 sulfur cluster binding"/>
    <property type="evidence" value="ECO:0007669"/>
    <property type="project" value="UniProtKB-KW"/>
</dbReference>
<proteinExistence type="predicted"/>
<dbReference type="Gene3D" id="3.80.30.20">
    <property type="entry name" value="tm_1862 like domain"/>
    <property type="match status" value="1"/>
</dbReference>
<dbReference type="PANTHER" id="PTHR43837">
    <property type="entry name" value="RIBOSOMAL PROTEIN S12 METHYLTHIOTRANSFERASE RIMO"/>
    <property type="match status" value="1"/>
</dbReference>
<feature type="domain" description="Radical SAM core" evidence="6">
    <location>
        <begin position="1"/>
        <end position="100"/>
    </location>
</feature>
<accession>A0A0R2Q6U1</accession>
<dbReference type="PANTHER" id="PTHR43837:SF1">
    <property type="entry name" value="RIBOSOMAL PROTEIN US12 METHYLTHIOTRANSFERASE RIMO"/>
    <property type="match status" value="1"/>
</dbReference>
<evidence type="ECO:0000256" key="4">
    <source>
        <dbReference type="ARBA" id="ARBA00023004"/>
    </source>
</evidence>
<keyword evidence="3" id="KW-0479">Metal-binding</keyword>
<dbReference type="InterPro" id="IPR005840">
    <property type="entry name" value="Ribosomal_uS12_MeSTrfase_RimO"/>
</dbReference>
<evidence type="ECO:0000256" key="5">
    <source>
        <dbReference type="ARBA" id="ARBA00023014"/>
    </source>
</evidence>
<gene>
    <name evidence="7" type="ORF">ABR75_07500</name>
</gene>
<name>A0A0R2Q6U1_9ACTN</name>
<dbReference type="Pfam" id="PF18693">
    <property type="entry name" value="TRAM_2"/>
    <property type="match status" value="1"/>
</dbReference>